<reference evidence="3" key="1">
    <citation type="submission" date="2016-11" db="EMBL/GenBank/DDBJ databases">
        <authorList>
            <person name="Varghese N."/>
            <person name="Submissions S."/>
        </authorList>
    </citation>
    <scope>NUCLEOTIDE SEQUENCE [LARGE SCALE GENOMIC DNA]</scope>
    <source>
        <strain evidence="3">DSM 16219</strain>
    </source>
</reference>
<feature type="transmembrane region" description="Helical" evidence="1">
    <location>
        <begin position="16"/>
        <end position="35"/>
    </location>
</feature>
<evidence type="ECO:0000313" key="2">
    <source>
        <dbReference type="EMBL" id="SHJ86467.1"/>
    </source>
</evidence>
<evidence type="ECO:0000256" key="1">
    <source>
        <dbReference type="SAM" id="Phobius"/>
    </source>
</evidence>
<feature type="transmembrane region" description="Helical" evidence="1">
    <location>
        <begin position="42"/>
        <end position="62"/>
    </location>
</feature>
<dbReference type="STRING" id="1121393.SAMN02745216_02426"/>
<dbReference type="AlphaFoldDB" id="A0A1M6MSM9"/>
<keyword evidence="1" id="KW-0812">Transmembrane</keyword>
<gene>
    <name evidence="2" type="ORF">SAMN02745216_02426</name>
</gene>
<dbReference type="RefSeq" id="WP_073476089.1">
    <property type="nucleotide sequence ID" value="NZ_FQZU01000013.1"/>
</dbReference>
<dbReference type="Proteomes" id="UP000183994">
    <property type="component" value="Unassembled WGS sequence"/>
</dbReference>
<organism evidence="2 3">
    <name type="scientific">Desulfatibacillum alkenivorans DSM 16219</name>
    <dbReference type="NCBI Taxonomy" id="1121393"/>
    <lineage>
        <taxon>Bacteria</taxon>
        <taxon>Pseudomonadati</taxon>
        <taxon>Thermodesulfobacteriota</taxon>
        <taxon>Desulfobacteria</taxon>
        <taxon>Desulfobacterales</taxon>
        <taxon>Desulfatibacillaceae</taxon>
        <taxon>Desulfatibacillum</taxon>
    </lineage>
</organism>
<keyword evidence="1" id="KW-1133">Transmembrane helix</keyword>
<dbReference type="OrthoDB" id="9923573at2"/>
<keyword evidence="3" id="KW-1185">Reference proteome</keyword>
<dbReference type="EMBL" id="FQZU01000013">
    <property type="protein sequence ID" value="SHJ86467.1"/>
    <property type="molecule type" value="Genomic_DNA"/>
</dbReference>
<feature type="transmembrane region" description="Helical" evidence="1">
    <location>
        <begin position="68"/>
        <end position="91"/>
    </location>
</feature>
<keyword evidence="1" id="KW-0472">Membrane</keyword>
<evidence type="ECO:0000313" key="3">
    <source>
        <dbReference type="Proteomes" id="UP000183994"/>
    </source>
</evidence>
<protein>
    <recommendedName>
        <fullName evidence="4">Branched-chain amino acid transport system / permease component</fullName>
    </recommendedName>
</protein>
<sequence>MDFAQLEAIYSTQLSIPMYQIGLLLLISTLALLFGRIKVALINNYLFALYWGYILNRAVLVGDNLEKVSYFTALYFGFGIIIAIFAVVGFMTHSD</sequence>
<accession>A0A1M6MSM9</accession>
<proteinExistence type="predicted"/>
<evidence type="ECO:0008006" key="4">
    <source>
        <dbReference type="Google" id="ProtNLM"/>
    </source>
</evidence>
<name>A0A1M6MSM9_9BACT</name>